<sequence length="245" mass="27234">DIIGANSSDAKKICLQSTNFHLNSADVHDHTVNKDTDIEQETSDHINPTSKADVTPIMLESENPLFPLQSDQHKTATSPIFDIWNACKNESKPSENPCPSPLLFASHTESSQVLPESTTFDLNVSDSEIDSPCIFLEEIDKEKKVTAPHIPVCTEREAATSEESPFLTKHEIFTPSPQIMETKCIKEKSLYMKQSHSQTANLRPVDSVKSEGKVLNKSSPSPNTHMTNSKLKRKKPAFKPPPRSQ</sequence>
<proteinExistence type="predicted"/>
<feature type="region of interest" description="Disordered" evidence="1">
    <location>
        <begin position="195"/>
        <end position="245"/>
    </location>
</feature>
<evidence type="ECO:0000256" key="1">
    <source>
        <dbReference type="SAM" id="MobiDB-lite"/>
    </source>
</evidence>
<dbReference type="EMBL" id="RQTK01001094">
    <property type="protein sequence ID" value="RUS72237.1"/>
    <property type="molecule type" value="Genomic_DNA"/>
</dbReference>
<protein>
    <submittedName>
        <fullName evidence="2">Uncharacterized protein</fullName>
    </submittedName>
</protein>
<feature type="compositionally biased region" description="Polar residues" evidence="1">
    <location>
        <begin position="216"/>
        <end position="229"/>
    </location>
</feature>
<reference evidence="2 3" key="1">
    <citation type="submission" date="2019-01" db="EMBL/GenBank/DDBJ databases">
        <title>A draft genome assembly of the solar-powered sea slug Elysia chlorotica.</title>
        <authorList>
            <person name="Cai H."/>
            <person name="Li Q."/>
            <person name="Fang X."/>
            <person name="Li J."/>
            <person name="Curtis N.E."/>
            <person name="Altenburger A."/>
            <person name="Shibata T."/>
            <person name="Feng M."/>
            <person name="Maeda T."/>
            <person name="Schwartz J.A."/>
            <person name="Shigenobu S."/>
            <person name="Lundholm N."/>
            <person name="Nishiyama T."/>
            <person name="Yang H."/>
            <person name="Hasebe M."/>
            <person name="Li S."/>
            <person name="Pierce S.K."/>
            <person name="Wang J."/>
        </authorList>
    </citation>
    <scope>NUCLEOTIDE SEQUENCE [LARGE SCALE GENOMIC DNA]</scope>
    <source>
        <strain evidence="2">EC2010</strain>
        <tissue evidence="2">Whole organism of an adult</tissue>
    </source>
</reference>
<dbReference type="AlphaFoldDB" id="A0A3S0ZD76"/>
<gene>
    <name evidence="2" type="ORF">EGW08_020010</name>
</gene>
<feature type="non-terminal residue" evidence="2">
    <location>
        <position position="1"/>
    </location>
</feature>
<evidence type="ECO:0000313" key="3">
    <source>
        <dbReference type="Proteomes" id="UP000271974"/>
    </source>
</evidence>
<name>A0A3S0ZD76_ELYCH</name>
<accession>A0A3S0ZD76</accession>
<evidence type="ECO:0000313" key="2">
    <source>
        <dbReference type="EMBL" id="RUS72237.1"/>
    </source>
</evidence>
<feature type="non-terminal residue" evidence="2">
    <location>
        <position position="245"/>
    </location>
</feature>
<comment type="caution">
    <text evidence="2">The sequence shown here is derived from an EMBL/GenBank/DDBJ whole genome shotgun (WGS) entry which is preliminary data.</text>
</comment>
<dbReference type="Proteomes" id="UP000271974">
    <property type="component" value="Unassembled WGS sequence"/>
</dbReference>
<organism evidence="2 3">
    <name type="scientific">Elysia chlorotica</name>
    <name type="common">Eastern emerald elysia</name>
    <name type="synonym">Sea slug</name>
    <dbReference type="NCBI Taxonomy" id="188477"/>
    <lineage>
        <taxon>Eukaryota</taxon>
        <taxon>Metazoa</taxon>
        <taxon>Spiralia</taxon>
        <taxon>Lophotrochozoa</taxon>
        <taxon>Mollusca</taxon>
        <taxon>Gastropoda</taxon>
        <taxon>Heterobranchia</taxon>
        <taxon>Euthyneura</taxon>
        <taxon>Panpulmonata</taxon>
        <taxon>Sacoglossa</taxon>
        <taxon>Placobranchoidea</taxon>
        <taxon>Plakobranchidae</taxon>
        <taxon>Elysia</taxon>
    </lineage>
</organism>
<keyword evidence="3" id="KW-1185">Reference proteome</keyword>